<dbReference type="Proteomes" id="UP000540989">
    <property type="component" value="Unassembled WGS sequence"/>
</dbReference>
<comment type="similarity">
    <text evidence="1">Belongs to the glycosyl hydrolase 29 family.</text>
</comment>
<keyword evidence="5 8" id="KW-0326">Glycosidase</keyword>
<dbReference type="AlphaFoldDB" id="A0A7W8E299"/>
<protein>
    <recommendedName>
        <fullName evidence="2">alpha-L-fucosidase</fullName>
        <ecNumber evidence="2">3.2.1.51</ecNumber>
    </recommendedName>
</protein>
<evidence type="ECO:0000259" key="6">
    <source>
        <dbReference type="Pfam" id="PF01120"/>
    </source>
</evidence>
<dbReference type="Gene3D" id="3.20.20.80">
    <property type="entry name" value="Glycosidases"/>
    <property type="match status" value="1"/>
</dbReference>
<evidence type="ECO:0000256" key="3">
    <source>
        <dbReference type="ARBA" id="ARBA00022729"/>
    </source>
</evidence>
<dbReference type="EMBL" id="JACHIP010000001">
    <property type="protein sequence ID" value="MBB5055969.1"/>
    <property type="molecule type" value="Genomic_DNA"/>
</dbReference>
<dbReference type="PANTHER" id="PTHR10030">
    <property type="entry name" value="ALPHA-L-FUCOSIDASE"/>
    <property type="match status" value="1"/>
</dbReference>
<feature type="domain" description="Glycoside hydrolase family 29 N-terminal" evidence="6">
    <location>
        <begin position="64"/>
        <end position="428"/>
    </location>
</feature>
<evidence type="ECO:0000256" key="4">
    <source>
        <dbReference type="ARBA" id="ARBA00022801"/>
    </source>
</evidence>
<organism evidence="8 9">
    <name type="scientific">Granulicella aggregans</name>
    <dbReference type="NCBI Taxonomy" id="474949"/>
    <lineage>
        <taxon>Bacteria</taxon>
        <taxon>Pseudomonadati</taxon>
        <taxon>Acidobacteriota</taxon>
        <taxon>Terriglobia</taxon>
        <taxon>Terriglobales</taxon>
        <taxon>Acidobacteriaceae</taxon>
        <taxon>Granulicella</taxon>
    </lineage>
</organism>
<gene>
    <name evidence="8" type="ORF">HDF16_000638</name>
</gene>
<dbReference type="InterPro" id="IPR000933">
    <property type="entry name" value="Glyco_hydro_29"/>
</dbReference>
<dbReference type="InterPro" id="IPR057739">
    <property type="entry name" value="Glyco_hydro_29_N"/>
</dbReference>
<dbReference type="GO" id="GO:0004560">
    <property type="term" value="F:alpha-L-fucosidase activity"/>
    <property type="evidence" value="ECO:0007669"/>
    <property type="project" value="UniProtKB-EC"/>
</dbReference>
<dbReference type="InterPro" id="IPR017853">
    <property type="entry name" value="GH"/>
</dbReference>
<dbReference type="SUPFAM" id="SSF51445">
    <property type="entry name" value="(Trans)glycosidases"/>
    <property type="match status" value="1"/>
</dbReference>
<evidence type="ECO:0000313" key="9">
    <source>
        <dbReference type="Proteomes" id="UP000540989"/>
    </source>
</evidence>
<evidence type="ECO:0000313" key="8">
    <source>
        <dbReference type="EMBL" id="MBB5055969.1"/>
    </source>
</evidence>
<dbReference type="Pfam" id="PF16757">
    <property type="entry name" value="Fucosidase_C"/>
    <property type="match status" value="1"/>
</dbReference>
<dbReference type="InterPro" id="IPR013780">
    <property type="entry name" value="Glyco_hydro_b"/>
</dbReference>
<dbReference type="EC" id="3.2.1.51" evidence="2"/>
<keyword evidence="3" id="KW-0732">Signal</keyword>
<evidence type="ECO:0000256" key="2">
    <source>
        <dbReference type="ARBA" id="ARBA00012662"/>
    </source>
</evidence>
<keyword evidence="9" id="KW-1185">Reference proteome</keyword>
<dbReference type="RefSeq" id="WP_246408616.1">
    <property type="nucleotide sequence ID" value="NZ_JACHIP010000001.1"/>
</dbReference>
<feature type="domain" description="Alpha-L-fucosidase C-terminal" evidence="7">
    <location>
        <begin position="463"/>
        <end position="537"/>
    </location>
</feature>
<dbReference type="PANTHER" id="PTHR10030:SF37">
    <property type="entry name" value="ALPHA-L-FUCOSIDASE-RELATED"/>
    <property type="match status" value="1"/>
</dbReference>
<evidence type="ECO:0000256" key="5">
    <source>
        <dbReference type="ARBA" id="ARBA00023295"/>
    </source>
</evidence>
<dbReference type="SMART" id="SM00812">
    <property type="entry name" value="Alpha_L_fucos"/>
    <property type="match status" value="1"/>
</dbReference>
<name>A0A7W8E299_9BACT</name>
<dbReference type="Gene3D" id="2.60.40.1180">
    <property type="entry name" value="Golgi alpha-mannosidase II"/>
    <property type="match status" value="1"/>
</dbReference>
<accession>A0A7W8E299</accession>
<dbReference type="GO" id="GO:0006004">
    <property type="term" value="P:fucose metabolic process"/>
    <property type="evidence" value="ECO:0007669"/>
    <property type="project" value="TreeGrafter"/>
</dbReference>
<keyword evidence="4 8" id="KW-0378">Hydrolase</keyword>
<dbReference type="GO" id="GO:0016139">
    <property type="term" value="P:glycoside catabolic process"/>
    <property type="evidence" value="ECO:0007669"/>
    <property type="project" value="TreeGrafter"/>
</dbReference>
<dbReference type="InterPro" id="IPR031919">
    <property type="entry name" value="Fucosidase_C"/>
</dbReference>
<comment type="caution">
    <text evidence="8">The sequence shown here is derived from an EMBL/GenBank/DDBJ whole genome shotgun (WGS) entry which is preliminary data.</text>
</comment>
<evidence type="ECO:0000256" key="1">
    <source>
        <dbReference type="ARBA" id="ARBA00007951"/>
    </source>
</evidence>
<reference evidence="8 9" key="1">
    <citation type="submission" date="2020-08" db="EMBL/GenBank/DDBJ databases">
        <title>Genomic Encyclopedia of Type Strains, Phase IV (KMG-V): Genome sequencing to study the core and pangenomes of soil and plant-associated prokaryotes.</title>
        <authorList>
            <person name="Whitman W."/>
        </authorList>
    </citation>
    <scope>NUCLEOTIDE SEQUENCE [LARGE SCALE GENOMIC DNA]</scope>
    <source>
        <strain evidence="8 9">M8UP14</strain>
    </source>
</reference>
<evidence type="ECO:0000259" key="7">
    <source>
        <dbReference type="Pfam" id="PF16757"/>
    </source>
</evidence>
<dbReference type="Pfam" id="PF01120">
    <property type="entry name" value="Alpha_L_fucos"/>
    <property type="match status" value="1"/>
</dbReference>
<dbReference type="GO" id="GO:0005764">
    <property type="term" value="C:lysosome"/>
    <property type="evidence" value="ECO:0007669"/>
    <property type="project" value="TreeGrafter"/>
</dbReference>
<dbReference type="FunFam" id="3.20.20.80:FF:000158">
    <property type="entry name" value="Exported alpha-L-fucosidase"/>
    <property type="match status" value="1"/>
</dbReference>
<proteinExistence type="inferred from homology"/>
<sequence length="541" mass="61116">MALIFALLCVHFGLAQSTAKQSDKRTNDLHATANLLTPDQIDRSWILATRQFATQRQRILSLADQTIATGPFRDDWESLSMQTVPDWYRDAKFGIFIHWGVFSVPASGSEWYSRNMYLPSEKDFAHHMATFGPQTKFGYKDFIPQFRMEHFDPAAWASLFERAGARYVVPVAEHHDGFPLYNSDLTEWSAAKMGPHRDLYGDLAVAIRANGMKLGASSHRAEHDWFFDGGRKIDSDINDPKYASLYGPAQIRNLESEDDAALSKDFTYVSAAFREDWLARTSEIVEKYHPDLLYFDWWVGQPSFRETERRFAAFYYNYAAQHQQAVVMNYKFDNMHEGAGVLDVERGQLPGIRVLPWQTDTSLSNESWGYIDGDTYKQPTPLIHELVDVVSKNGNLLLNIGPRADGTIPEAAQQTLLEIGGWLNVNGEAIYGSRPWTKFGEGPTQIATGTMQDKVEKPFTPEDYRFTTNKGFVYAIELGWPVSGESFIRSFASPAVAIGDVTLLGYGEKLAWHQKADGLHIKLPASPVGHHAYTFRISLKP</sequence>